<dbReference type="RefSeq" id="WP_269559543.1">
    <property type="nucleotide sequence ID" value="NZ_CP114767.1"/>
</dbReference>
<protein>
    <submittedName>
        <fullName evidence="1">T9SS type A sorting domain-containing protein</fullName>
    </submittedName>
</protein>
<gene>
    <name evidence="1" type="ORF">O3303_16865</name>
</gene>
<reference evidence="1 2" key="1">
    <citation type="submission" date="2022-12" db="EMBL/GenBank/DDBJ databases">
        <title>Hymenobacter canadensis sp. nov. isolated from lake water of the Cambridge Bay, Canada.</title>
        <authorList>
            <person name="Kim W.H."/>
            <person name="Lee Y.M."/>
        </authorList>
    </citation>
    <scope>NUCLEOTIDE SEQUENCE [LARGE SCALE GENOMIC DNA]</scope>
    <source>
        <strain evidence="1 2">PAMC 29467</strain>
    </source>
</reference>
<sequence>MQHPYPLAAHAAPARPATVAAYLLLLLTLLLPWTARAQAPAWSAATIGSSSQANGTSTTQATAVDAAGNVFVTGNFTGQVAFGSTLLSSAGGNDLFVAKYVPATATWAWAQSGGGTGTDFGQGLAVSGISVYVTGYITNNTANSTGVLFGGTGTTAGTVQVNGASATSSQDLVVAKYTDNGATATLGWTQVGGGTSGDIGFGLAVSGTSVYVTGVIVNTTANASGVLFGGTGTTAGTVQVNGATATNSFDLVVAKYIDNGATATLGWTQVGGGTDNDQGNGIAVRGTSVYVAGSVVPSATFGSFTINNPVGTTTNFLGELLDAVPLPVALTEFAAAPEGPQAVRLRWATASEVNSAAFEVERSPNGRTFGAIGTVPAAGSSSGPRRYALLDPNPPAHQAILYYRLRQLDADGTFSYSPVRVVARAAALSLYPNPTIGAAMLTGAAPGAAVQVLDALGRLVLRATADATGTARLVLSAGQLAGLYLVRCGAQVLRLVRE</sequence>
<organism evidence="1 2">
    <name type="scientific">Hymenobacter canadensis</name>
    <dbReference type="NCBI Taxonomy" id="2999067"/>
    <lineage>
        <taxon>Bacteria</taxon>
        <taxon>Pseudomonadati</taxon>
        <taxon>Bacteroidota</taxon>
        <taxon>Cytophagia</taxon>
        <taxon>Cytophagales</taxon>
        <taxon>Hymenobacteraceae</taxon>
        <taxon>Hymenobacter</taxon>
    </lineage>
</organism>
<evidence type="ECO:0000313" key="1">
    <source>
        <dbReference type="EMBL" id="WBA41475.1"/>
    </source>
</evidence>
<dbReference type="EMBL" id="CP114767">
    <property type="protein sequence ID" value="WBA41475.1"/>
    <property type="molecule type" value="Genomic_DNA"/>
</dbReference>
<name>A0ABY7LRW9_9BACT</name>
<dbReference type="InterPro" id="IPR026444">
    <property type="entry name" value="Secre_tail"/>
</dbReference>
<accession>A0ABY7LRW9</accession>
<dbReference type="NCBIfam" id="TIGR04183">
    <property type="entry name" value="Por_Secre_tail"/>
    <property type="match status" value="1"/>
</dbReference>
<keyword evidence="2" id="KW-1185">Reference proteome</keyword>
<evidence type="ECO:0000313" key="2">
    <source>
        <dbReference type="Proteomes" id="UP001211005"/>
    </source>
</evidence>
<proteinExistence type="predicted"/>
<dbReference type="Proteomes" id="UP001211005">
    <property type="component" value="Chromosome"/>
</dbReference>